<proteinExistence type="inferred from homology"/>
<keyword evidence="7 9" id="KW-0807">Transducer</keyword>
<keyword evidence="2" id="KW-1003">Cell membrane</keyword>
<dbReference type="SMART" id="SM00304">
    <property type="entry name" value="HAMP"/>
    <property type="match status" value="1"/>
</dbReference>
<keyword evidence="10" id="KW-0175">Coiled coil</keyword>
<evidence type="ECO:0000256" key="7">
    <source>
        <dbReference type="ARBA" id="ARBA00023224"/>
    </source>
</evidence>
<evidence type="ECO:0000259" key="14">
    <source>
        <dbReference type="PROSITE" id="PS50113"/>
    </source>
</evidence>
<keyword evidence="3" id="KW-0145">Chemotaxis</keyword>
<dbReference type="SUPFAM" id="SSF158472">
    <property type="entry name" value="HAMP domain-like"/>
    <property type="match status" value="1"/>
</dbReference>
<dbReference type="CDD" id="cd12912">
    <property type="entry name" value="PDC2_MCP_like"/>
    <property type="match status" value="1"/>
</dbReference>
<dbReference type="CDD" id="cd06225">
    <property type="entry name" value="HAMP"/>
    <property type="match status" value="1"/>
</dbReference>
<evidence type="ECO:0000256" key="12">
    <source>
        <dbReference type="SAM" id="Phobius"/>
    </source>
</evidence>
<evidence type="ECO:0000256" key="1">
    <source>
        <dbReference type="ARBA" id="ARBA00004651"/>
    </source>
</evidence>
<dbReference type="Proteomes" id="UP000198324">
    <property type="component" value="Unassembled WGS sequence"/>
</dbReference>
<dbReference type="InterPro" id="IPR004089">
    <property type="entry name" value="MCPsignal_dom"/>
</dbReference>
<dbReference type="SUPFAM" id="SSF55785">
    <property type="entry name" value="PYP-like sensor domain (PAS domain)"/>
    <property type="match status" value="1"/>
</dbReference>
<reference evidence="16 17" key="1">
    <citation type="submission" date="2017-06" db="EMBL/GenBank/DDBJ databases">
        <authorList>
            <person name="Kim H.J."/>
            <person name="Triplett B.A."/>
        </authorList>
    </citation>
    <scope>NUCLEOTIDE SEQUENCE [LARGE SCALE GENOMIC DNA]</scope>
    <source>
        <strain evidence="16 17">DSM 13116</strain>
    </source>
</reference>
<dbReference type="Pfam" id="PF00672">
    <property type="entry name" value="HAMP"/>
    <property type="match status" value="1"/>
</dbReference>
<keyword evidence="4 12" id="KW-0812">Transmembrane</keyword>
<dbReference type="PRINTS" id="PR00260">
    <property type="entry name" value="CHEMTRNSDUCR"/>
</dbReference>
<dbReference type="PROSITE" id="PS50111">
    <property type="entry name" value="CHEMOTAXIS_TRANSDUC_2"/>
    <property type="match status" value="1"/>
</dbReference>
<dbReference type="PROSITE" id="PS50113">
    <property type="entry name" value="PAC"/>
    <property type="match status" value="1"/>
</dbReference>
<evidence type="ECO:0000256" key="9">
    <source>
        <dbReference type="PROSITE-ProRule" id="PRU00284"/>
    </source>
</evidence>
<dbReference type="InterPro" id="IPR033479">
    <property type="entry name" value="dCache_1"/>
</dbReference>
<dbReference type="GO" id="GO:0005886">
    <property type="term" value="C:plasma membrane"/>
    <property type="evidence" value="ECO:0007669"/>
    <property type="project" value="UniProtKB-SubCell"/>
</dbReference>
<dbReference type="GO" id="GO:0006935">
    <property type="term" value="P:chemotaxis"/>
    <property type="evidence" value="ECO:0007669"/>
    <property type="project" value="UniProtKB-KW"/>
</dbReference>
<feature type="domain" description="PAC" evidence="14">
    <location>
        <begin position="433"/>
        <end position="485"/>
    </location>
</feature>
<dbReference type="PANTHER" id="PTHR32089:SF112">
    <property type="entry name" value="LYSOZYME-LIKE PROTEIN-RELATED"/>
    <property type="match status" value="1"/>
</dbReference>
<dbReference type="InterPro" id="IPR000700">
    <property type="entry name" value="PAS-assoc_C"/>
</dbReference>
<feature type="transmembrane region" description="Helical" evidence="12">
    <location>
        <begin position="6"/>
        <end position="30"/>
    </location>
</feature>
<evidence type="ECO:0000256" key="10">
    <source>
        <dbReference type="SAM" id="Coils"/>
    </source>
</evidence>
<evidence type="ECO:0000256" key="11">
    <source>
        <dbReference type="SAM" id="MobiDB-lite"/>
    </source>
</evidence>
<dbReference type="SMART" id="SM00283">
    <property type="entry name" value="MA"/>
    <property type="match status" value="1"/>
</dbReference>
<dbReference type="PANTHER" id="PTHR32089">
    <property type="entry name" value="METHYL-ACCEPTING CHEMOTAXIS PROTEIN MCPB"/>
    <property type="match status" value="1"/>
</dbReference>
<dbReference type="CDD" id="cd00130">
    <property type="entry name" value="PAS"/>
    <property type="match status" value="1"/>
</dbReference>
<evidence type="ECO:0000313" key="17">
    <source>
        <dbReference type="Proteomes" id="UP000198324"/>
    </source>
</evidence>
<dbReference type="Pfam" id="PF00015">
    <property type="entry name" value="MCPsignal"/>
    <property type="match status" value="1"/>
</dbReference>
<protein>
    <submittedName>
        <fullName evidence="16">Methyl-accepting chemotaxis protein</fullName>
    </submittedName>
</protein>
<evidence type="ECO:0000256" key="4">
    <source>
        <dbReference type="ARBA" id="ARBA00022692"/>
    </source>
</evidence>
<organism evidence="16 17">
    <name type="scientific">Humidesulfovibrio mexicanus</name>
    <dbReference type="NCBI Taxonomy" id="147047"/>
    <lineage>
        <taxon>Bacteria</taxon>
        <taxon>Pseudomonadati</taxon>
        <taxon>Thermodesulfobacteriota</taxon>
        <taxon>Desulfovibrionia</taxon>
        <taxon>Desulfovibrionales</taxon>
        <taxon>Desulfovibrionaceae</taxon>
        <taxon>Humidesulfovibrio</taxon>
    </lineage>
</organism>
<dbReference type="InterPro" id="IPR004090">
    <property type="entry name" value="Chemotax_Me-accpt_rcpt"/>
</dbReference>
<evidence type="ECO:0000256" key="3">
    <source>
        <dbReference type="ARBA" id="ARBA00022500"/>
    </source>
</evidence>
<dbReference type="Gene3D" id="1.10.8.500">
    <property type="entry name" value="HAMP domain in histidine kinase"/>
    <property type="match status" value="1"/>
</dbReference>
<dbReference type="FunFam" id="1.10.287.950:FF:000001">
    <property type="entry name" value="Methyl-accepting chemotaxis sensory transducer"/>
    <property type="match status" value="1"/>
</dbReference>
<dbReference type="Gene3D" id="1.10.287.950">
    <property type="entry name" value="Methyl-accepting chemotaxis protein"/>
    <property type="match status" value="1"/>
</dbReference>
<evidence type="ECO:0000256" key="6">
    <source>
        <dbReference type="ARBA" id="ARBA00023136"/>
    </source>
</evidence>
<name>A0A239BRI1_9BACT</name>
<gene>
    <name evidence="16" type="ORF">SAMN04488503_2732</name>
</gene>
<dbReference type="Pfam" id="PF02743">
    <property type="entry name" value="dCache_1"/>
    <property type="match status" value="1"/>
</dbReference>
<feature type="domain" description="HAMP" evidence="15">
    <location>
        <begin position="310"/>
        <end position="362"/>
    </location>
</feature>
<comment type="subcellular location">
    <subcellularLocation>
        <location evidence="1">Cell membrane</location>
        <topology evidence="1">Multi-pass membrane protein</topology>
    </subcellularLocation>
</comment>
<sequence length="773" mass="83679">MSRIKSLGTVLILSVVLVIAAAVAGIVLYVSKSSYNISLHLEQQAMEQISSATQMSLDRYIEGTKTIVDSLAAQKALTEAFEGDPKRAKDRLREYIKIHKEYWALFIFDANGVILAGYNAKGDDLTGQSRADRDYVKAVLGGQDLFLAKEVIKAKSGDGDLLIFSVARAVKDANGKVLGGVGAFPKWETFTQAFIDPPRFGERGYGFMLDAKGRIIAHALDKSLMLKDISDLDFVRKSLELKNGTLFYDWKGEEKFMTVSTDPDTGWVVCMSAYVDEMTAQARTQRNVLIGIGLAALLALVGGITLLVRRQVASPINEIKNFTKAIAEGDLKAELGATFHYELADLAQNIRAMVAELKVKLGFAQGVLSGIVLPAAAVDKDNRVTFVNPEMLETLELTGTPSTYLGQTSGTMIYNDEKRDTLSLKALRENKKLQAEVGYDTRSGTHKVFDVTSTPIHDLDGNLLGTLALWFELTDIREQQKKIEEQNQRIARAAAAANTVSDQVASASEELAAQIEQSSRGSDEQRERTAEAATAMEEMNSTVMEVARSAGTASDLADQAKQKAQQGADLVNQVVETISGVERQSMALKTDMTELGKQAEGIGQIMNVISDIADQTNLLALNAAIEAARAGDAGRGFAVVADEVRKLAEKTMHATNEVGDYIRAVQESARKNIQNTETATQAVQTSTQLAHRSGEALREIVGMVDSTADQVRGIATASEEQSAASEEISRSTEQINRIAAETAEAMRQSGQAVSDLARLASDLKGIISDMNKS</sequence>
<evidence type="ECO:0000259" key="13">
    <source>
        <dbReference type="PROSITE" id="PS50111"/>
    </source>
</evidence>
<dbReference type="Gene3D" id="3.30.450.20">
    <property type="entry name" value="PAS domain"/>
    <property type="match status" value="3"/>
</dbReference>
<dbReference type="InterPro" id="IPR000014">
    <property type="entry name" value="PAS"/>
</dbReference>
<evidence type="ECO:0000259" key="15">
    <source>
        <dbReference type="PROSITE" id="PS50885"/>
    </source>
</evidence>
<dbReference type="CDD" id="cd12914">
    <property type="entry name" value="PDC1_DGC_like"/>
    <property type="match status" value="1"/>
</dbReference>
<dbReference type="OrthoDB" id="9816383at2"/>
<dbReference type="EMBL" id="FZOC01000006">
    <property type="protein sequence ID" value="SNS10021.1"/>
    <property type="molecule type" value="Genomic_DNA"/>
</dbReference>
<dbReference type="GO" id="GO:0004888">
    <property type="term" value="F:transmembrane signaling receptor activity"/>
    <property type="evidence" value="ECO:0007669"/>
    <property type="project" value="InterPro"/>
</dbReference>
<dbReference type="SUPFAM" id="SSF58104">
    <property type="entry name" value="Methyl-accepting chemotaxis protein (MCP) signaling domain"/>
    <property type="match status" value="1"/>
</dbReference>
<evidence type="ECO:0000256" key="5">
    <source>
        <dbReference type="ARBA" id="ARBA00022989"/>
    </source>
</evidence>
<dbReference type="InterPro" id="IPR035965">
    <property type="entry name" value="PAS-like_dom_sf"/>
</dbReference>
<dbReference type="AlphaFoldDB" id="A0A239BRI1"/>
<keyword evidence="5 12" id="KW-1133">Transmembrane helix</keyword>
<dbReference type="InterPro" id="IPR003660">
    <property type="entry name" value="HAMP_dom"/>
</dbReference>
<dbReference type="PROSITE" id="PS50885">
    <property type="entry name" value="HAMP"/>
    <property type="match status" value="1"/>
</dbReference>
<feature type="coiled-coil region" evidence="10">
    <location>
        <begin position="473"/>
        <end position="503"/>
    </location>
</feature>
<dbReference type="GO" id="GO:0007165">
    <property type="term" value="P:signal transduction"/>
    <property type="evidence" value="ECO:0007669"/>
    <property type="project" value="UniProtKB-KW"/>
</dbReference>
<keyword evidence="6 12" id="KW-0472">Membrane</keyword>
<feature type="region of interest" description="Disordered" evidence="11">
    <location>
        <begin position="508"/>
        <end position="528"/>
    </location>
</feature>
<evidence type="ECO:0000256" key="2">
    <source>
        <dbReference type="ARBA" id="ARBA00022475"/>
    </source>
</evidence>
<dbReference type="CDD" id="cd11386">
    <property type="entry name" value="MCP_signal"/>
    <property type="match status" value="1"/>
</dbReference>
<comment type="similarity">
    <text evidence="8">Belongs to the methyl-accepting chemotaxis (MCP) protein family.</text>
</comment>
<evidence type="ECO:0000313" key="16">
    <source>
        <dbReference type="EMBL" id="SNS10021.1"/>
    </source>
</evidence>
<evidence type="ECO:0000256" key="8">
    <source>
        <dbReference type="ARBA" id="ARBA00029447"/>
    </source>
</evidence>
<accession>A0A239BRI1</accession>
<feature type="transmembrane region" description="Helical" evidence="12">
    <location>
        <begin position="288"/>
        <end position="308"/>
    </location>
</feature>
<keyword evidence="17" id="KW-1185">Reference proteome</keyword>
<feature type="domain" description="Methyl-accepting transducer" evidence="13">
    <location>
        <begin position="500"/>
        <end position="736"/>
    </location>
</feature>
<dbReference type="RefSeq" id="WP_089274939.1">
    <property type="nucleotide sequence ID" value="NZ_FZOC01000006.1"/>
</dbReference>